<dbReference type="GO" id="GO:0016747">
    <property type="term" value="F:acyltransferase activity, transferring groups other than amino-acyl groups"/>
    <property type="evidence" value="ECO:0007669"/>
    <property type="project" value="InterPro"/>
</dbReference>
<protein>
    <recommendedName>
        <fullName evidence="1">N-acetyltransferase domain-containing protein</fullName>
    </recommendedName>
</protein>
<dbReference type="AlphaFoldDB" id="A0A0F9M6V7"/>
<comment type="caution">
    <text evidence="2">The sequence shown here is derived from an EMBL/GenBank/DDBJ whole genome shotgun (WGS) entry which is preliminary data.</text>
</comment>
<evidence type="ECO:0000313" key="2">
    <source>
        <dbReference type="EMBL" id="KKN03185.1"/>
    </source>
</evidence>
<dbReference type="PANTHER" id="PTHR43415">
    <property type="entry name" value="SPERMIDINE N(1)-ACETYLTRANSFERASE"/>
    <property type="match status" value="1"/>
</dbReference>
<gene>
    <name evidence="2" type="ORF">LCGC14_1110170</name>
</gene>
<dbReference type="Gene3D" id="3.40.630.30">
    <property type="match status" value="1"/>
</dbReference>
<proteinExistence type="predicted"/>
<sequence length="195" mass="22489">MGEKDGSKEKNDIKAFPFIEGKTINLCAHNSEHINLYVKWMNDPKVRIYARNIMPLRVEDVKKWFEPREGRISNFVIFELWHNKDKKPIGTAGLGHIDWVNGWANAFLSIGEPEYWNKSIATEATELLVEYAFNELNLNKLHGGVCVENIGSWSVAEKIGFEFEGTQEDEFYVGGEYLGVKAYSLLKEDWIKKKK</sequence>
<organism evidence="2">
    <name type="scientific">marine sediment metagenome</name>
    <dbReference type="NCBI Taxonomy" id="412755"/>
    <lineage>
        <taxon>unclassified sequences</taxon>
        <taxon>metagenomes</taxon>
        <taxon>ecological metagenomes</taxon>
    </lineage>
</organism>
<name>A0A0F9M6V7_9ZZZZ</name>
<dbReference type="Pfam" id="PF13302">
    <property type="entry name" value="Acetyltransf_3"/>
    <property type="match status" value="1"/>
</dbReference>
<reference evidence="2" key="1">
    <citation type="journal article" date="2015" name="Nature">
        <title>Complex archaea that bridge the gap between prokaryotes and eukaryotes.</title>
        <authorList>
            <person name="Spang A."/>
            <person name="Saw J.H."/>
            <person name="Jorgensen S.L."/>
            <person name="Zaremba-Niedzwiedzka K."/>
            <person name="Martijn J."/>
            <person name="Lind A.E."/>
            <person name="van Eijk R."/>
            <person name="Schleper C."/>
            <person name="Guy L."/>
            <person name="Ettema T.J."/>
        </authorList>
    </citation>
    <scope>NUCLEOTIDE SEQUENCE</scope>
</reference>
<dbReference type="PANTHER" id="PTHR43415:SF3">
    <property type="entry name" value="GNAT-FAMILY ACETYLTRANSFERASE"/>
    <property type="match status" value="1"/>
</dbReference>
<dbReference type="PROSITE" id="PS51186">
    <property type="entry name" value="GNAT"/>
    <property type="match status" value="1"/>
</dbReference>
<accession>A0A0F9M6V7</accession>
<dbReference type="InterPro" id="IPR000182">
    <property type="entry name" value="GNAT_dom"/>
</dbReference>
<dbReference type="SUPFAM" id="SSF55729">
    <property type="entry name" value="Acyl-CoA N-acyltransferases (Nat)"/>
    <property type="match status" value="1"/>
</dbReference>
<dbReference type="InterPro" id="IPR016181">
    <property type="entry name" value="Acyl_CoA_acyltransferase"/>
</dbReference>
<dbReference type="EMBL" id="LAZR01005060">
    <property type="protein sequence ID" value="KKN03185.1"/>
    <property type="molecule type" value="Genomic_DNA"/>
</dbReference>
<feature type="domain" description="N-acetyltransferase" evidence="1">
    <location>
        <begin position="44"/>
        <end position="190"/>
    </location>
</feature>
<evidence type="ECO:0000259" key="1">
    <source>
        <dbReference type="PROSITE" id="PS51186"/>
    </source>
</evidence>